<feature type="non-terminal residue" evidence="1">
    <location>
        <position position="78"/>
    </location>
</feature>
<keyword evidence="2" id="KW-1185">Reference proteome</keyword>
<dbReference type="GeneID" id="94430038"/>
<dbReference type="AlphaFoldDB" id="A0A2C6KSN8"/>
<evidence type="ECO:0000313" key="2">
    <source>
        <dbReference type="Proteomes" id="UP000221165"/>
    </source>
</evidence>
<proteinExistence type="predicted"/>
<gene>
    <name evidence="1" type="ORF">CSUI_006673</name>
</gene>
<dbReference type="VEuPathDB" id="ToxoDB:CSUI_006673"/>
<dbReference type="Proteomes" id="UP000221165">
    <property type="component" value="Unassembled WGS sequence"/>
</dbReference>
<evidence type="ECO:0000313" key="1">
    <source>
        <dbReference type="EMBL" id="PHJ19498.1"/>
    </source>
</evidence>
<protein>
    <submittedName>
        <fullName evidence="1">Transposon related</fullName>
    </submittedName>
</protein>
<accession>A0A2C6KSN8</accession>
<sequence>ARTLNVHSTVQHDILPLKHAFVLKQCRANLLRAQVYQKKYADKKRRPVSFRAGDKVWLSSQHIGIDGFSTVLKDRYLG</sequence>
<dbReference type="RefSeq" id="XP_067921197.1">
    <property type="nucleotide sequence ID" value="XM_068066827.1"/>
</dbReference>
<reference evidence="1 2" key="1">
    <citation type="journal article" date="2017" name="Int. J. Parasitol.">
        <title>The genome of the protozoan parasite Cystoisospora suis and a reverse vaccinology approach to identify vaccine candidates.</title>
        <authorList>
            <person name="Palmieri N."/>
            <person name="Shrestha A."/>
            <person name="Ruttkowski B."/>
            <person name="Beck T."/>
            <person name="Vogl C."/>
            <person name="Tomley F."/>
            <person name="Blake D.P."/>
            <person name="Joachim A."/>
        </authorList>
    </citation>
    <scope>NUCLEOTIDE SEQUENCE [LARGE SCALE GENOMIC DNA]</scope>
    <source>
        <strain evidence="1 2">Wien I</strain>
    </source>
</reference>
<feature type="non-terminal residue" evidence="1">
    <location>
        <position position="1"/>
    </location>
</feature>
<organism evidence="1 2">
    <name type="scientific">Cystoisospora suis</name>
    <dbReference type="NCBI Taxonomy" id="483139"/>
    <lineage>
        <taxon>Eukaryota</taxon>
        <taxon>Sar</taxon>
        <taxon>Alveolata</taxon>
        <taxon>Apicomplexa</taxon>
        <taxon>Conoidasida</taxon>
        <taxon>Coccidia</taxon>
        <taxon>Eucoccidiorida</taxon>
        <taxon>Eimeriorina</taxon>
        <taxon>Sarcocystidae</taxon>
        <taxon>Cystoisospora</taxon>
    </lineage>
</organism>
<name>A0A2C6KSN8_9APIC</name>
<dbReference type="EMBL" id="MIGC01003406">
    <property type="protein sequence ID" value="PHJ19498.1"/>
    <property type="molecule type" value="Genomic_DNA"/>
</dbReference>
<comment type="caution">
    <text evidence="1">The sequence shown here is derived from an EMBL/GenBank/DDBJ whole genome shotgun (WGS) entry which is preliminary data.</text>
</comment>